<dbReference type="Pfam" id="PF25539">
    <property type="entry name" value="Bestrophin_2"/>
    <property type="match status" value="1"/>
</dbReference>
<keyword evidence="2" id="KW-0813">Transport</keyword>
<dbReference type="EMBL" id="JALN02000001">
    <property type="protein sequence ID" value="KDF01628.1"/>
    <property type="molecule type" value="Genomic_DNA"/>
</dbReference>
<feature type="transmembrane region" description="Helical" evidence="9">
    <location>
        <begin position="21"/>
        <end position="38"/>
    </location>
</feature>
<evidence type="ECO:0000256" key="8">
    <source>
        <dbReference type="ARBA" id="ARBA00034708"/>
    </source>
</evidence>
<sequence length="295" mass="32601">MIRSVGKLGPLKVSGLVWWQMRWDLLAIIVVAAILIPIPDPTQIDYASAVLSVLGIGASVFIGFRNTTAYNRWWEARTLWGNVIINSRATYNTLCAVDSGSPEMADVLSRMRRRQVRYAWQLAADLRKISAVAGVADLTPEDPADIGATDLMTRQAVDIQTLSANGHVDNQARVMLMNVNTALVSAQSGLERIRNEPIPLQYEVFVRGLAWFFAIMAFSRLDGSSHPYAGVIIGLLLMAVFIGAERLGHFIEQPMQNGIFDIAMYRFCGVITGDLLGRDHPLAQPRESAKATIWM</sequence>
<keyword evidence="4 9" id="KW-0812">Transmembrane</keyword>
<dbReference type="PANTHER" id="PTHR33281:SF19">
    <property type="entry name" value="VOLTAGE-DEPENDENT ANION CHANNEL-FORMING PROTEIN YNEE"/>
    <property type="match status" value="1"/>
</dbReference>
<keyword evidence="7 9" id="KW-0472">Membrane</keyword>
<dbReference type="AlphaFoldDB" id="A0A064CS22"/>
<dbReference type="InterPro" id="IPR044669">
    <property type="entry name" value="YneE/VCCN1/2-like"/>
</dbReference>
<dbReference type="STRING" id="1440774.Y900_022505"/>
<keyword evidence="3" id="KW-1003">Cell membrane</keyword>
<evidence type="ECO:0000256" key="3">
    <source>
        <dbReference type="ARBA" id="ARBA00022475"/>
    </source>
</evidence>
<comment type="similarity">
    <text evidence="8">Belongs to the anion channel-forming bestrophin (TC 1.A.46) family.</text>
</comment>
<feature type="transmembrane region" description="Helical" evidence="9">
    <location>
        <begin position="204"/>
        <end position="221"/>
    </location>
</feature>
<dbReference type="OrthoDB" id="445589at2"/>
<evidence type="ECO:0000313" key="11">
    <source>
        <dbReference type="Proteomes" id="UP000022835"/>
    </source>
</evidence>
<dbReference type="GO" id="GO:0005886">
    <property type="term" value="C:plasma membrane"/>
    <property type="evidence" value="ECO:0007669"/>
    <property type="project" value="UniProtKB-SubCell"/>
</dbReference>
<keyword evidence="5 9" id="KW-1133">Transmembrane helix</keyword>
<evidence type="ECO:0000313" key="10">
    <source>
        <dbReference type="EMBL" id="KDF01628.1"/>
    </source>
</evidence>
<evidence type="ECO:0000256" key="7">
    <source>
        <dbReference type="ARBA" id="ARBA00023136"/>
    </source>
</evidence>
<dbReference type="Proteomes" id="UP000022835">
    <property type="component" value="Unassembled WGS sequence"/>
</dbReference>
<proteinExistence type="inferred from homology"/>
<keyword evidence="11" id="KW-1185">Reference proteome</keyword>
<keyword evidence="6" id="KW-0406">Ion transport</keyword>
<feature type="transmembrane region" description="Helical" evidence="9">
    <location>
        <begin position="44"/>
        <end position="64"/>
    </location>
</feature>
<evidence type="ECO:0000256" key="4">
    <source>
        <dbReference type="ARBA" id="ARBA00022692"/>
    </source>
</evidence>
<protein>
    <recommendedName>
        <fullName evidence="12">Bestrophin</fullName>
    </recommendedName>
</protein>
<feature type="transmembrane region" description="Helical" evidence="9">
    <location>
        <begin position="227"/>
        <end position="244"/>
    </location>
</feature>
<reference evidence="10" key="1">
    <citation type="submission" date="2014-05" db="EMBL/GenBank/DDBJ databases">
        <title>Genome sequence of Mycobacterium aromaticivorans strain JS19b1T (= DSM 45407T).</title>
        <authorList>
            <person name="Kwak Y."/>
            <person name="Park G.-S."/>
            <person name="Li Q.X."/>
            <person name="Lee S.-E."/>
            <person name="Shin J.-H."/>
        </authorList>
    </citation>
    <scope>NUCLEOTIDE SEQUENCE [LARGE SCALE GENOMIC DNA]</scope>
    <source>
        <strain evidence="10">JS19b1</strain>
    </source>
</reference>
<comment type="subcellular location">
    <subcellularLocation>
        <location evidence="1">Cell membrane</location>
        <topology evidence="1">Multi-pass membrane protein</topology>
    </subcellularLocation>
</comment>
<evidence type="ECO:0000256" key="1">
    <source>
        <dbReference type="ARBA" id="ARBA00004651"/>
    </source>
</evidence>
<accession>A0A064CS22</accession>
<dbReference type="GO" id="GO:0005254">
    <property type="term" value="F:chloride channel activity"/>
    <property type="evidence" value="ECO:0007669"/>
    <property type="project" value="InterPro"/>
</dbReference>
<dbReference type="PANTHER" id="PTHR33281">
    <property type="entry name" value="UPF0187 PROTEIN YNEE"/>
    <property type="match status" value="1"/>
</dbReference>
<evidence type="ECO:0000256" key="2">
    <source>
        <dbReference type="ARBA" id="ARBA00022448"/>
    </source>
</evidence>
<evidence type="ECO:0008006" key="12">
    <source>
        <dbReference type="Google" id="ProtNLM"/>
    </source>
</evidence>
<name>A0A064CS22_9MYCO</name>
<evidence type="ECO:0000256" key="9">
    <source>
        <dbReference type="SAM" id="Phobius"/>
    </source>
</evidence>
<dbReference type="eggNOG" id="COG3781">
    <property type="taxonomic scope" value="Bacteria"/>
</dbReference>
<organism evidence="10 11">
    <name type="scientific">Mycolicibacterium aromaticivorans JS19b1 = JCM 16368</name>
    <dbReference type="NCBI Taxonomy" id="1440774"/>
    <lineage>
        <taxon>Bacteria</taxon>
        <taxon>Bacillati</taxon>
        <taxon>Actinomycetota</taxon>
        <taxon>Actinomycetes</taxon>
        <taxon>Mycobacteriales</taxon>
        <taxon>Mycobacteriaceae</taxon>
        <taxon>Mycolicibacterium</taxon>
    </lineage>
</organism>
<evidence type="ECO:0000256" key="5">
    <source>
        <dbReference type="ARBA" id="ARBA00022989"/>
    </source>
</evidence>
<evidence type="ECO:0000256" key="6">
    <source>
        <dbReference type="ARBA" id="ARBA00023065"/>
    </source>
</evidence>
<dbReference type="RefSeq" id="WP_036344490.1">
    <property type="nucleotide sequence ID" value="NZ_JALN02000001.1"/>
</dbReference>
<gene>
    <name evidence="10" type="ORF">Y900_022505</name>
</gene>
<comment type="caution">
    <text evidence="10">The sequence shown here is derived from an EMBL/GenBank/DDBJ whole genome shotgun (WGS) entry which is preliminary data.</text>
</comment>